<protein>
    <submittedName>
        <fullName evidence="1">Uncharacterized protein</fullName>
    </submittedName>
</protein>
<reference evidence="1 2" key="1">
    <citation type="journal article" date="2014" name="Antonie Van Leeuwenhoek">
        <title>Fictibacillus enclensis sp. nov., isolated from marine sediment.</title>
        <authorList>
            <person name="Dastager S.G."/>
            <person name="Mawlankar R."/>
            <person name="Srinivasan K."/>
            <person name="Tang S.K."/>
            <person name="Lee J.C."/>
            <person name="Ramana V.V."/>
            <person name="Shouche Y.S."/>
        </authorList>
    </citation>
    <scope>NUCLEOTIDE SEQUENCE [LARGE SCALE GENOMIC DNA]</scope>
    <source>
        <strain evidence="1 2">NIO-1003</strain>
    </source>
</reference>
<accession>A0A0V8J9S4</accession>
<comment type="caution">
    <text evidence="1">The sequence shown here is derived from an EMBL/GenBank/DDBJ whole genome shotgun (WGS) entry which is preliminary data.</text>
</comment>
<keyword evidence="2" id="KW-1185">Reference proteome</keyword>
<dbReference type="OrthoDB" id="2989999at2"/>
<evidence type="ECO:0000313" key="1">
    <source>
        <dbReference type="EMBL" id="KSU83943.1"/>
    </source>
</evidence>
<dbReference type="EMBL" id="LNQN01000002">
    <property type="protein sequence ID" value="KSU83943.1"/>
    <property type="molecule type" value="Genomic_DNA"/>
</dbReference>
<name>A0A0V8J9S4_9BACL</name>
<proteinExistence type="predicted"/>
<dbReference type="AlphaFoldDB" id="A0A0V8J9S4"/>
<organism evidence="1 2">
    <name type="scientific">Fictibacillus enclensis</name>
    <dbReference type="NCBI Taxonomy" id="1017270"/>
    <lineage>
        <taxon>Bacteria</taxon>
        <taxon>Bacillati</taxon>
        <taxon>Bacillota</taxon>
        <taxon>Bacilli</taxon>
        <taxon>Bacillales</taxon>
        <taxon>Fictibacillaceae</taxon>
        <taxon>Fictibacillus</taxon>
    </lineage>
</organism>
<dbReference type="Proteomes" id="UP000054099">
    <property type="component" value="Unassembled WGS sequence"/>
</dbReference>
<evidence type="ECO:0000313" key="2">
    <source>
        <dbReference type="Proteomes" id="UP000054099"/>
    </source>
</evidence>
<dbReference type="RefSeq" id="WP_061973026.1">
    <property type="nucleotide sequence ID" value="NZ_FMAV01000002.1"/>
</dbReference>
<gene>
    <name evidence="1" type="ORF">AS030_14005</name>
</gene>
<sequence length="104" mass="12261">MRSDFEFNGRLGIALPRLEQPWDDYSAARQSEILAQWETVRGTIPERIARIEETINQKQEALGEEDNFETSCRLNWEIAELASIINDLWLWYRTHQDISARLHS</sequence>